<dbReference type="GO" id="GO:0009166">
    <property type="term" value="P:nucleotide catabolic process"/>
    <property type="evidence" value="ECO:0007669"/>
    <property type="project" value="InterPro"/>
</dbReference>
<dbReference type="SUPFAM" id="SSF56300">
    <property type="entry name" value="Metallo-dependent phosphatases"/>
    <property type="match status" value="1"/>
</dbReference>
<dbReference type="InterPro" id="IPR029052">
    <property type="entry name" value="Metallo-depent_PP-like"/>
</dbReference>
<evidence type="ECO:0000259" key="1">
    <source>
        <dbReference type="Pfam" id="PF02872"/>
    </source>
</evidence>
<reference evidence="2" key="1">
    <citation type="submission" date="2024-06" db="EMBL/GenBank/DDBJ databases">
        <title>Genome Sequence of an extremely halophilic archaeon isolated from Permian era halite, Salado Formation, Carlsbad, New Mexico: Halobacterium sp. strain NMX12-1.</title>
        <authorList>
            <person name="Sotoa L."/>
            <person name="DasSarma P."/>
            <person name="Anton B.P."/>
            <person name="Vincze T."/>
            <person name="Verma I."/>
            <person name="Eralp B."/>
            <person name="Powers D.W."/>
            <person name="Dozier B.L."/>
            <person name="Roberts R.J."/>
            <person name="DasSarma S."/>
        </authorList>
    </citation>
    <scope>NUCLEOTIDE SEQUENCE</scope>
    <source>
        <strain evidence="2">NMX12-1</strain>
    </source>
</reference>
<sequence length="448" mass="48173">MAVRIFHYSDLENVYDSPEQAGRLASVLRDRDSALAAGSGDNTAPGVLSLVTEGRQALDFYDAVEPDVETFGNHDFDYGADVTGEIVADSPQTWVSANVYRDGDRVAGVAPWTIVEVEGARVGFLGVLDDATPSLNPMASDLTVTDPIEATREASEQLREAGADYVVALSHLGRGDEELAAATDVDAVLGGHIPAERVERLDDTLLTRPGSGGEVVLEVDLSAGEVTRHVVADAPVYEPLAERLRERMAATGLNDTVGHVAEPMERTESTLFRGESRIGNFVADAYRWAADTDVALQNSGGVRDGPALDGDVTVADLVSVVPFEEPVSVAELTGAELLDVFRGAKGGSLGFAEPDWWHAHVSGAQLTWDETTDELLEVRVAGEPVDPGATYTLATTDYLFYTDDEFPALDEAHRVQRLNVQHEVLADYARERGIDPEIEGRVTMHADD</sequence>
<organism evidence="2">
    <name type="scientific">Halobacterium sp. NMX12-1</name>
    <dbReference type="NCBI Taxonomy" id="3166650"/>
    <lineage>
        <taxon>Archaea</taxon>
        <taxon>Methanobacteriati</taxon>
        <taxon>Methanobacteriota</taxon>
        <taxon>Stenosarchaea group</taxon>
        <taxon>Halobacteria</taxon>
        <taxon>Halobacteriales</taxon>
        <taxon>Halobacteriaceae</taxon>
        <taxon>Halobacterium</taxon>
    </lineage>
</organism>
<dbReference type="Gene3D" id="3.90.780.10">
    <property type="entry name" value="5'-Nucleotidase, C-terminal domain"/>
    <property type="match status" value="1"/>
</dbReference>
<dbReference type="InterPro" id="IPR006179">
    <property type="entry name" value="5_nucleotidase/apyrase"/>
</dbReference>
<dbReference type="Pfam" id="PF02872">
    <property type="entry name" value="5_nucleotid_C"/>
    <property type="match status" value="1"/>
</dbReference>
<dbReference type="RefSeq" id="WP_353634187.1">
    <property type="nucleotide sequence ID" value="NZ_CP159204.1"/>
</dbReference>
<dbReference type="PANTHER" id="PTHR11575:SF24">
    <property type="entry name" value="5'-NUCLEOTIDASE"/>
    <property type="match status" value="1"/>
</dbReference>
<dbReference type="PANTHER" id="PTHR11575">
    <property type="entry name" value="5'-NUCLEOTIDASE-RELATED"/>
    <property type="match status" value="1"/>
</dbReference>
<protein>
    <submittedName>
        <fullName evidence="2">5'-nucleotidase C-terminal domain-containing protein</fullName>
    </submittedName>
</protein>
<dbReference type="EMBL" id="CP159204">
    <property type="protein sequence ID" value="XCF16349.1"/>
    <property type="molecule type" value="Genomic_DNA"/>
</dbReference>
<dbReference type="GO" id="GO:0016787">
    <property type="term" value="F:hydrolase activity"/>
    <property type="evidence" value="ECO:0007669"/>
    <property type="project" value="InterPro"/>
</dbReference>
<accession>A0AAU8CE71</accession>
<dbReference type="CDD" id="cd00845">
    <property type="entry name" value="MPP_UshA_N_like"/>
    <property type="match status" value="1"/>
</dbReference>
<feature type="domain" description="5'-Nucleotidase C-terminal" evidence="1">
    <location>
        <begin position="257"/>
        <end position="411"/>
    </location>
</feature>
<name>A0AAU8CE71_9EURY</name>
<dbReference type="SUPFAM" id="SSF55816">
    <property type="entry name" value="5'-nucleotidase (syn. UDP-sugar hydrolase), C-terminal domain"/>
    <property type="match status" value="1"/>
</dbReference>
<proteinExistence type="predicted"/>
<dbReference type="InterPro" id="IPR036907">
    <property type="entry name" value="5'-Nucleotdase_C_sf"/>
</dbReference>
<evidence type="ECO:0000313" key="2">
    <source>
        <dbReference type="EMBL" id="XCF16349.1"/>
    </source>
</evidence>
<dbReference type="Gene3D" id="3.60.21.10">
    <property type="match status" value="1"/>
</dbReference>
<gene>
    <name evidence="2" type="ORF">ABSL23_14045</name>
</gene>
<dbReference type="InterPro" id="IPR008334">
    <property type="entry name" value="5'-Nucleotdase_C"/>
</dbReference>
<dbReference type="PRINTS" id="PR01607">
    <property type="entry name" value="APYRASEFAMLY"/>
</dbReference>
<dbReference type="KEGG" id="hanx:ABSL23_14045"/>
<dbReference type="GeneID" id="91110291"/>
<dbReference type="AlphaFoldDB" id="A0AAU8CE71"/>